<feature type="binding site" evidence="14">
    <location>
        <position position="426"/>
    </location>
    <ligand>
        <name>Zn(2+)</name>
        <dbReference type="ChEBI" id="CHEBI:29105"/>
    </ligand>
</feature>
<dbReference type="PANTHER" id="PTHR23389:SF9">
    <property type="entry name" value="DNA LIGASE"/>
    <property type="match status" value="1"/>
</dbReference>
<dbReference type="CDD" id="cd17748">
    <property type="entry name" value="BRCT_DNA_ligase_like"/>
    <property type="match status" value="1"/>
</dbReference>
<dbReference type="HAMAP" id="MF_01588">
    <property type="entry name" value="DNA_ligase_A"/>
    <property type="match status" value="1"/>
</dbReference>
<dbReference type="Pfam" id="PF03120">
    <property type="entry name" value="OB_DNA_ligase"/>
    <property type="match status" value="1"/>
</dbReference>
<dbReference type="InterPro" id="IPR041663">
    <property type="entry name" value="DisA/LigA_HHH"/>
</dbReference>
<sequence>MSADRERLEALRRQIEHHNRRYYVHDDPEISDTEYDELLRELEALEAAHPEWITPDSPTQRVGAQPAEGFATVRHRLPMLSLANGFEAEEIHDFDRRVRERLARETGDPARAEQAVTYMAEPKLDGLAISLLFEDGVLVRAATRGDGETGEDVTANMRTVRPVPLRLDPAGAPGVGGTIPAVLEVRGEVFMRRADFLRLNEGLEAEGQRGFMNPRNAAAGSLRQLDPKVTARRPLSFFAYSVGHVEGGALPGRQSAVLDALRDLGLPVCPERRVVTGVAGCLGYYEELAARRRDLDYEIDGIVYKVDDLADQQVLGFVSRAPRWAIAHKFPAEERTTTLRDVEFNVGRTGALTPVARLEPVLVGGVMVSNAGLHNMDEVERKDIRVGDRVIVRRAGDVIPEVVGRAGGERPAETRPIELPAACPECGSHVERPEGEVVARCTGGLVCPAQRREALKHFVSRRAMDIEGFGEKLIEQLVDNGRVRTPAELFALDTETLQQLERVGPKLADNLVRALETARETTLARFIFALGIREVGEVTAQALAAHFRDLDALMAADAETLQSIPDVGPVVAEHIVHFFAEPHNREVVEALRAAGVHWPVPEPAPASPGDAVDEAAQAPLAGRTFVLTGTLEEMSRDEARGRLEALGAKITGSVSRKTSAVIAGADPGSKVAKAESLGVPVLGPEELARLLEGEDLLAEPEPEPTEGGSA</sequence>
<dbReference type="OrthoDB" id="9759736at2"/>
<evidence type="ECO:0000256" key="1">
    <source>
        <dbReference type="ARBA" id="ARBA00004067"/>
    </source>
</evidence>
<evidence type="ECO:0000256" key="5">
    <source>
        <dbReference type="ARBA" id="ARBA00022705"/>
    </source>
</evidence>
<dbReference type="FunFam" id="1.10.150.20:FF:000007">
    <property type="entry name" value="DNA ligase"/>
    <property type="match status" value="1"/>
</dbReference>
<evidence type="ECO:0000259" key="15">
    <source>
        <dbReference type="PROSITE" id="PS50172"/>
    </source>
</evidence>
<comment type="catalytic activity">
    <reaction evidence="12 14">
        <text>NAD(+) + (deoxyribonucleotide)n-3'-hydroxyl + 5'-phospho-(deoxyribonucleotide)m = (deoxyribonucleotide)n+m + AMP + beta-nicotinamide D-nucleotide.</text>
        <dbReference type="EC" id="6.5.1.2"/>
    </reaction>
</comment>
<evidence type="ECO:0000256" key="8">
    <source>
        <dbReference type="ARBA" id="ARBA00022833"/>
    </source>
</evidence>
<reference evidence="16 17" key="1">
    <citation type="submission" date="2017-02" db="EMBL/GenBank/DDBJ databases">
        <title>Genomic diversity within the haloalkaliphilic genus Thioalkalivibrio.</title>
        <authorList>
            <person name="Ahn A.-C."/>
            <person name="Meier-Kolthoff J."/>
            <person name="Overmars L."/>
            <person name="Richter M."/>
            <person name="Woyke T."/>
            <person name="Sorokin D.Y."/>
            <person name="Muyzer G."/>
        </authorList>
    </citation>
    <scope>NUCLEOTIDE SEQUENCE [LARGE SCALE GENOMIC DNA]</scope>
    <source>
        <strain evidence="16 17">HL17</strain>
    </source>
</reference>
<feature type="active site" description="N6-AMP-lysine intermediate" evidence="14">
    <location>
        <position position="123"/>
    </location>
</feature>
<dbReference type="NCBIfam" id="NF005932">
    <property type="entry name" value="PRK07956.1"/>
    <property type="match status" value="1"/>
</dbReference>
<comment type="caution">
    <text evidence="16">The sequence shown here is derived from an EMBL/GenBank/DDBJ whole genome shotgun (WGS) entry which is preliminary data.</text>
</comment>
<feature type="binding site" evidence="14">
    <location>
        <position position="329"/>
    </location>
    <ligand>
        <name>NAD(+)</name>
        <dbReference type="ChEBI" id="CHEBI:57540"/>
    </ligand>
</feature>
<dbReference type="Gene3D" id="1.10.287.610">
    <property type="entry name" value="Helix hairpin bin"/>
    <property type="match status" value="1"/>
</dbReference>
<evidence type="ECO:0000313" key="16">
    <source>
        <dbReference type="EMBL" id="OOC09149.1"/>
    </source>
</evidence>
<comment type="function">
    <text evidence="1 14">DNA ligase that catalyzes the formation of phosphodiester linkages between 5'-phosphoryl and 3'-hydroxyl groups in double-stranded DNA using NAD as a coenzyme and as the energy source for the reaction. It is essential for DNA replication and repair of damaged DNA.</text>
</comment>
<evidence type="ECO:0000256" key="14">
    <source>
        <dbReference type="HAMAP-Rule" id="MF_01588"/>
    </source>
</evidence>
<dbReference type="EMBL" id="MUZR01000059">
    <property type="protein sequence ID" value="OOC09149.1"/>
    <property type="molecule type" value="Genomic_DNA"/>
</dbReference>
<dbReference type="InterPro" id="IPR004150">
    <property type="entry name" value="NAD_DNA_ligase_OB"/>
</dbReference>
<dbReference type="InterPro" id="IPR001679">
    <property type="entry name" value="DNA_ligase"/>
</dbReference>
<dbReference type="Gene3D" id="1.10.150.20">
    <property type="entry name" value="5' to 3' exonuclease, C-terminal subdomain"/>
    <property type="match status" value="2"/>
</dbReference>
<dbReference type="Pfam" id="PF14520">
    <property type="entry name" value="HHH_5"/>
    <property type="match status" value="1"/>
</dbReference>
<name>A0A1V2ZVL9_9GAMM</name>
<dbReference type="Pfam" id="PF00533">
    <property type="entry name" value="BRCT"/>
    <property type="match status" value="1"/>
</dbReference>
<feature type="binding site" evidence="14">
    <location>
        <position position="121"/>
    </location>
    <ligand>
        <name>NAD(+)</name>
        <dbReference type="ChEBI" id="CHEBI:57540"/>
    </ligand>
</feature>
<dbReference type="SMART" id="SM00292">
    <property type="entry name" value="BRCT"/>
    <property type="match status" value="1"/>
</dbReference>
<dbReference type="InterPro" id="IPR001357">
    <property type="entry name" value="BRCT_dom"/>
</dbReference>
<dbReference type="InterPro" id="IPR013839">
    <property type="entry name" value="DNAligase_adenylation"/>
</dbReference>
<dbReference type="NCBIfam" id="TIGR00575">
    <property type="entry name" value="dnlj"/>
    <property type="match status" value="1"/>
</dbReference>
<keyword evidence="11 14" id="KW-0234">DNA repair</keyword>
<protein>
    <recommendedName>
        <fullName evidence="3 14">DNA ligase</fullName>
        <ecNumber evidence="2 14">6.5.1.2</ecNumber>
    </recommendedName>
    <alternativeName>
        <fullName evidence="14">Polydeoxyribonucleotide synthase [NAD(+)]</fullName>
    </alternativeName>
</protein>
<evidence type="ECO:0000256" key="10">
    <source>
        <dbReference type="ARBA" id="ARBA00023027"/>
    </source>
</evidence>
<dbReference type="InterPro" id="IPR012340">
    <property type="entry name" value="NA-bd_OB-fold"/>
</dbReference>
<dbReference type="GO" id="GO:0003677">
    <property type="term" value="F:DNA binding"/>
    <property type="evidence" value="ECO:0007669"/>
    <property type="project" value="InterPro"/>
</dbReference>
<feature type="binding site" evidence="14">
    <location>
        <begin position="81"/>
        <end position="82"/>
    </location>
    <ligand>
        <name>NAD(+)</name>
        <dbReference type="ChEBI" id="CHEBI:57540"/>
    </ligand>
</feature>
<evidence type="ECO:0000313" key="17">
    <source>
        <dbReference type="Proteomes" id="UP000189177"/>
    </source>
</evidence>
<dbReference type="InterPro" id="IPR036420">
    <property type="entry name" value="BRCT_dom_sf"/>
</dbReference>
<comment type="cofactor">
    <cofactor evidence="14">
        <name>Mg(2+)</name>
        <dbReference type="ChEBI" id="CHEBI:18420"/>
    </cofactor>
    <cofactor evidence="14">
        <name>Mn(2+)</name>
        <dbReference type="ChEBI" id="CHEBI:29035"/>
    </cofactor>
</comment>
<dbReference type="Pfam" id="PF01653">
    <property type="entry name" value="DNA_ligase_aden"/>
    <property type="match status" value="1"/>
</dbReference>
<dbReference type="CDD" id="cd00114">
    <property type="entry name" value="LIGANc"/>
    <property type="match status" value="1"/>
</dbReference>
<dbReference type="InterPro" id="IPR004149">
    <property type="entry name" value="Znf_DNAligase_C4"/>
</dbReference>
<dbReference type="SUPFAM" id="SSF56091">
    <property type="entry name" value="DNA ligase/mRNA capping enzyme, catalytic domain"/>
    <property type="match status" value="1"/>
</dbReference>
<dbReference type="Gene3D" id="3.40.50.10190">
    <property type="entry name" value="BRCT domain"/>
    <property type="match status" value="1"/>
</dbReference>
<keyword evidence="6 14" id="KW-0479">Metal-binding</keyword>
<feature type="binding site" evidence="14">
    <location>
        <begin position="32"/>
        <end position="36"/>
    </location>
    <ligand>
        <name>NAD(+)</name>
        <dbReference type="ChEBI" id="CHEBI:57540"/>
    </ligand>
</feature>
<dbReference type="SUPFAM" id="SSF52113">
    <property type="entry name" value="BRCT domain"/>
    <property type="match status" value="1"/>
</dbReference>
<dbReference type="GO" id="GO:0005829">
    <property type="term" value="C:cytosol"/>
    <property type="evidence" value="ECO:0007669"/>
    <property type="project" value="TreeGrafter"/>
</dbReference>
<dbReference type="GO" id="GO:0003911">
    <property type="term" value="F:DNA ligase (NAD+) activity"/>
    <property type="evidence" value="ECO:0007669"/>
    <property type="project" value="UniProtKB-UniRule"/>
</dbReference>
<dbReference type="SMART" id="SM00532">
    <property type="entry name" value="LIGANc"/>
    <property type="match status" value="1"/>
</dbReference>
<dbReference type="InterPro" id="IPR010994">
    <property type="entry name" value="RuvA_2-like"/>
</dbReference>
<organism evidence="16 17">
    <name type="scientific">Thioalkalivibrio halophilus</name>
    <dbReference type="NCBI Taxonomy" id="252474"/>
    <lineage>
        <taxon>Bacteria</taxon>
        <taxon>Pseudomonadati</taxon>
        <taxon>Pseudomonadota</taxon>
        <taxon>Gammaproteobacteria</taxon>
        <taxon>Chromatiales</taxon>
        <taxon>Ectothiorhodospiraceae</taxon>
        <taxon>Thioalkalivibrio</taxon>
    </lineage>
</organism>
<dbReference type="FunFam" id="2.40.50.140:FF:000012">
    <property type="entry name" value="DNA ligase"/>
    <property type="match status" value="1"/>
</dbReference>
<dbReference type="FunFam" id="3.30.470.30:FF:000001">
    <property type="entry name" value="DNA ligase"/>
    <property type="match status" value="1"/>
</dbReference>
<dbReference type="SMART" id="SM00278">
    <property type="entry name" value="HhH1"/>
    <property type="match status" value="4"/>
</dbReference>
<dbReference type="PANTHER" id="PTHR23389">
    <property type="entry name" value="CHROMOSOME TRANSMISSION FIDELITY FACTOR 18"/>
    <property type="match status" value="1"/>
</dbReference>
<evidence type="ECO:0000256" key="6">
    <source>
        <dbReference type="ARBA" id="ARBA00022723"/>
    </source>
</evidence>
<comment type="caution">
    <text evidence="14">Lacks conserved residue(s) required for the propagation of feature annotation.</text>
</comment>
<dbReference type="SUPFAM" id="SSF50249">
    <property type="entry name" value="Nucleic acid-binding proteins"/>
    <property type="match status" value="1"/>
</dbReference>
<gene>
    <name evidence="14 16" type="primary">ligA</name>
    <name evidence="16" type="ORF">B1A74_12480</name>
</gene>
<feature type="binding site" evidence="14">
    <location>
        <position position="423"/>
    </location>
    <ligand>
        <name>Zn(2+)</name>
        <dbReference type="ChEBI" id="CHEBI:29105"/>
    </ligand>
</feature>
<dbReference type="PROSITE" id="PS50172">
    <property type="entry name" value="BRCT"/>
    <property type="match status" value="1"/>
</dbReference>
<dbReference type="InterPro" id="IPR033136">
    <property type="entry name" value="DNA_ligase_CS"/>
</dbReference>
<dbReference type="Proteomes" id="UP000189177">
    <property type="component" value="Unassembled WGS sequence"/>
</dbReference>
<evidence type="ECO:0000256" key="4">
    <source>
        <dbReference type="ARBA" id="ARBA00022598"/>
    </source>
</evidence>
<dbReference type="STRING" id="252474.B1A74_12480"/>
<dbReference type="FunFam" id="1.10.287.610:FF:000002">
    <property type="entry name" value="DNA ligase"/>
    <property type="match status" value="1"/>
</dbReference>
<dbReference type="Pfam" id="PF03119">
    <property type="entry name" value="DNA_ligase_ZBD"/>
    <property type="match status" value="1"/>
</dbReference>
<proteinExistence type="inferred from homology"/>
<dbReference type="AlphaFoldDB" id="A0A1V2ZVL9"/>
<keyword evidence="9 14" id="KW-0460">Magnesium</keyword>
<feature type="binding site" evidence="14">
    <location>
        <position position="144"/>
    </location>
    <ligand>
        <name>NAD(+)</name>
        <dbReference type="ChEBI" id="CHEBI:57540"/>
    </ligand>
</feature>
<keyword evidence="17" id="KW-1185">Reference proteome</keyword>
<evidence type="ECO:0000256" key="12">
    <source>
        <dbReference type="ARBA" id="ARBA00034005"/>
    </source>
</evidence>
<dbReference type="PIRSF" id="PIRSF001604">
    <property type="entry name" value="LigA"/>
    <property type="match status" value="1"/>
</dbReference>
<accession>A0A1V2ZVL9</accession>
<dbReference type="Pfam" id="PF12826">
    <property type="entry name" value="HHH_2"/>
    <property type="match status" value="1"/>
</dbReference>
<dbReference type="GO" id="GO:0006260">
    <property type="term" value="P:DNA replication"/>
    <property type="evidence" value="ECO:0007669"/>
    <property type="project" value="UniProtKB-KW"/>
</dbReference>
<evidence type="ECO:0000256" key="2">
    <source>
        <dbReference type="ARBA" id="ARBA00012722"/>
    </source>
</evidence>
<feature type="binding site" evidence="14">
    <location>
        <position position="305"/>
    </location>
    <ligand>
        <name>NAD(+)</name>
        <dbReference type="ChEBI" id="CHEBI:57540"/>
    </ligand>
</feature>
<evidence type="ECO:0000256" key="9">
    <source>
        <dbReference type="ARBA" id="ARBA00022842"/>
    </source>
</evidence>
<feature type="binding site" evidence="14">
    <location>
        <position position="188"/>
    </location>
    <ligand>
        <name>NAD(+)</name>
        <dbReference type="ChEBI" id="CHEBI:57540"/>
    </ligand>
</feature>
<keyword evidence="14" id="KW-0464">Manganese</keyword>
<evidence type="ECO:0000256" key="7">
    <source>
        <dbReference type="ARBA" id="ARBA00022763"/>
    </source>
</evidence>
<dbReference type="Gene3D" id="2.40.50.140">
    <property type="entry name" value="Nucleic acid-binding proteins"/>
    <property type="match status" value="1"/>
</dbReference>
<dbReference type="EC" id="6.5.1.2" evidence="2 14"/>
<dbReference type="RefSeq" id="WP_077244810.1">
    <property type="nucleotide sequence ID" value="NZ_MUZR01000059.1"/>
</dbReference>
<keyword evidence="8 14" id="KW-0862">Zinc</keyword>
<dbReference type="FunFam" id="1.10.150.20:FF:000006">
    <property type="entry name" value="DNA ligase"/>
    <property type="match status" value="1"/>
</dbReference>
<dbReference type="Gene3D" id="6.20.10.30">
    <property type="match status" value="1"/>
</dbReference>
<dbReference type="Gene3D" id="3.30.470.30">
    <property type="entry name" value="DNA ligase/mRNA capping enzyme"/>
    <property type="match status" value="1"/>
</dbReference>
<keyword evidence="5 14" id="KW-0235">DNA replication</keyword>
<dbReference type="GO" id="GO:0046872">
    <property type="term" value="F:metal ion binding"/>
    <property type="evidence" value="ECO:0007669"/>
    <property type="project" value="UniProtKB-KW"/>
</dbReference>
<dbReference type="SUPFAM" id="SSF47781">
    <property type="entry name" value="RuvA domain 2-like"/>
    <property type="match status" value="1"/>
</dbReference>
<keyword evidence="7 14" id="KW-0227">DNA damage</keyword>
<feature type="binding site" evidence="14">
    <location>
        <position position="447"/>
    </location>
    <ligand>
        <name>Zn(2+)</name>
        <dbReference type="ChEBI" id="CHEBI:29105"/>
    </ligand>
</feature>
<dbReference type="InterPro" id="IPR003583">
    <property type="entry name" value="Hlx-hairpin-Hlx_DNA-bd_motif"/>
</dbReference>
<feature type="domain" description="BRCT" evidence="15">
    <location>
        <begin position="615"/>
        <end position="697"/>
    </location>
</feature>
<dbReference type="GO" id="GO:0006281">
    <property type="term" value="P:DNA repair"/>
    <property type="evidence" value="ECO:0007669"/>
    <property type="project" value="UniProtKB-KW"/>
</dbReference>
<dbReference type="InterPro" id="IPR013840">
    <property type="entry name" value="DNAligase_N"/>
</dbReference>
<keyword evidence="4 14" id="KW-0436">Ligase</keyword>
<comment type="similarity">
    <text evidence="13 14">Belongs to the NAD-dependent DNA ligase family. LigA subfamily.</text>
</comment>
<evidence type="ECO:0000256" key="11">
    <source>
        <dbReference type="ARBA" id="ARBA00023204"/>
    </source>
</evidence>
<evidence type="ECO:0000256" key="13">
    <source>
        <dbReference type="ARBA" id="ARBA00060881"/>
    </source>
</evidence>
<dbReference type="PROSITE" id="PS01056">
    <property type="entry name" value="DNA_LIGASE_N2"/>
    <property type="match status" value="1"/>
</dbReference>
<evidence type="ECO:0000256" key="3">
    <source>
        <dbReference type="ARBA" id="ARBA00013308"/>
    </source>
</evidence>
<keyword evidence="10 14" id="KW-0520">NAD</keyword>